<organism evidence="2 3">
    <name type="scientific">Variovorax beijingensis</name>
    <dbReference type="NCBI Taxonomy" id="2496117"/>
    <lineage>
        <taxon>Bacteria</taxon>
        <taxon>Pseudomonadati</taxon>
        <taxon>Pseudomonadota</taxon>
        <taxon>Betaproteobacteria</taxon>
        <taxon>Burkholderiales</taxon>
        <taxon>Comamonadaceae</taxon>
        <taxon>Variovorax</taxon>
    </lineage>
</organism>
<feature type="domain" description="DUF4440" evidence="1">
    <location>
        <begin position="8"/>
        <end position="112"/>
    </location>
</feature>
<dbReference type="Gene3D" id="3.10.450.50">
    <property type="match status" value="1"/>
</dbReference>
<protein>
    <submittedName>
        <fullName evidence="2">Nuclear transport factor 2 family protein</fullName>
    </submittedName>
</protein>
<evidence type="ECO:0000259" key="1">
    <source>
        <dbReference type="Pfam" id="PF14534"/>
    </source>
</evidence>
<reference evidence="2 3" key="1">
    <citation type="submission" date="2018-12" db="EMBL/GenBank/DDBJ databases">
        <title>The genome sequences of strain 502.</title>
        <authorList>
            <person name="Gao J."/>
            <person name="Sun J."/>
        </authorList>
    </citation>
    <scope>NUCLEOTIDE SEQUENCE [LARGE SCALE GENOMIC DNA]</scope>
    <source>
        <strain evidence="2 3">502</strain>
    </source>
</reference>
<dbReference type="RefSeq" id="WP_125966390.1">
    <property type="nucleotide sequence ID" value="NZ_RXFQ01000017.1"/>
</dbReference>
<gene>
    <name evidence="2" type="ORF">EJO66_24720</name>
</gene>
<comment type="caution">
    <text evidence="2">The sequence shown here is derived from an EMBL/GenBank/DDBJ whole genome shotgun (WGS) entry which is preliminary data.</text>
</comment>
<proteinExistence type="predicted"/>
<accession>A0ABY0A0P8</accession>
<evidence type="ECO:0000313" key="2">
    <source>
        <dbReference type="EMBL" id="RSZ31049.1"/>
    </source>
</evidence>
<keyword evidence="3" id="KW-1185">Reference proteome</keyword>
<evidence type="ECO:0000313" key="3">
    <source>
        <dbReference type="Proteomes" id="UP000271137"/>
    </source>
</evidence>
<dbReference type="EMBL" id="RXFQ01000017">
    <property type="protein sequence ID" value="RSZ31049.1"/>
    <property type="molecule type" value="Genomic_DNA"/>
</dbReference>
<dbReference type="Proteomes" id="UP000271137">
    <property type="component" value="Unassembled WGS sequence"/>
</dbReference>
<dbReference type="Pfam" id="PF14534">
    <property type="entry name" value="DUF4440"/>
    <property type="match status" value="1"/>
</dbReference>
<sequence>MTAVEAQALEEARRLAMLSGDADALARLLAPELRYVHSTGVCDTRESLLQKVRERAITYLALSVEDMHATATEDAVLIGAHMRAEVQRLHEFRRIETTYLAVWLRRAGKWQLSAYQGTAVGAFCA</sequence>
<dbReference type="InterPro" id="IPR027843">
    <property type="entry name" value="DUF4440"/>
</dbReference>
<name>A0ABY0A0P8_9BURK</name>
<dbReference type="SUPFAM" id="SSF54427">
    <property type="entry name" value="NTF2-like"/>
    <property type="match status" value="1"/>
</dbReference>
<dbReference type="InterPro" id="IPR032710">
    <property type="entry name" value="NTF2-like_dom_sf"/>
</dbReference>